<dbReference type="InterPro" id="IPR046521">
    <property type="entry name" value="DUF6698"/>
</dbReference>
<feature type="compositionally biased region" description="Polar residues" evidence="1">
    <location>
        <begin position="32"/>
        <end position="42"/>
    </location>
</feature>
<name>A0A4Q2DAV8_9AGAR</name>
<evidence type="ECO:0000256" key="1">
    <source>
        <dbReference type="SAM" id="MobiDB-lite"/>
    </source>
</evidence>
<dbReference type="Pfam" id="PF20414">
    <property type="entry name" value="DUF6698"/>
    <property type="match status" value="1"/>
</dbReference>
<feature type="compositionally biased region" description="Basic and acidic residues" evidence="1">
    <location>
        <begin position="338"/>
        <end position="347"/>
    </location>
</feature>
<dbReference type="OrthoDB" id="3231188at2759"/>
<gene>
    <name evidence="2" type="ORF">EST38_g10181</name>
</gene>
<evidence type="ECO:0000313" key="3">
    <source>
        <dbReference type="Proteomes" id="UP000290288"/>
    </source>
</evidence>
<dbReference type="AlphaFoldDB" id="A0A4Q2DAV8"/>
<feature type="region of interest" description="Disordered" evidence="1">
    <location>
        <begin position="1"/>
        <end position="42"/>
    </location>
</feature>
<feature type="compositionally biased region" description="Basic and acidic residues" evidence="1">
    <location>
        <begin position="282"/>
        <end position="293"/>
    </location>
</feature>
<accession>A0A4Q2DAV8</accession>
<sequence length="421" mass="46324">MRPPTTGKNKQHRHRHQVVDSDSESGEVFPSPSDSKIETTLASGSNLSKGATHFRDIFRSKGSEHLRHIVSELRKGATPLIFGIPASAYVKDNDHSKVAEWVKLFRRPGLKKISKFAPIIFPEGKEDMDKIFQALHLPLMAKAILFGKSSVEFDENGKAWKAKEGPPVGVLWGINKTTPGLIALVGALGVFSHSPDPELSPVGKKTEIDYRQLFTFYKKIILRGFRDTSAKQKQYTKMFHWYNSIIFADRLPASLIDTPDDDGAESSDEERAFQGGGNGAEAEDRNFSLRDSVDDWDAPLPSDDHCEANIQSDLPSAPNPAVAIPTPADPQASPSRLETPDKNERPMVPDGPSPSESQPAKPSKQKGKEKAPVGRRKPDPKTTRLARELVQLTVSGPQVHMKDAKDQPSSSCQSKRITRGA</sequence>
<feature type="compositionally biased region" description="Acidic residues" evidence="1">
    <location>
        <begin position="258"/>
        <end position="268"/>
    </location>
</feature>
<feature type="compositionally biased region" description="Basic and acidic residues" evidence="1">
    <location>
        <begin position="366"/>
        <end position="387"/>
    </location>
</feature>
<protein>
    <submittedName>
        <fullName evidence="2">Uncharacterized protein</fullName>
    </submittedName>
</protein>
<feature type="region of interest" description="Disordered" evidence="1">
    <location>
        <begin position="257"/>
        <end position="421"/>
    </location>
</feature>
<proteinExistence type="predicted"/>
<organism evidence="2 3">
    <name type="scientific">Candolleomyces aberdarensis</name>
    <dbReference type="NCBI Taxonomy" id="2316362"/>
    <lineage>
        <taxon>Eukaryota</taxon>
        <taxon>Fungi</taxon>
        <taxon>Dikarya</taxon>
        <taxon>Basidiomycota</taxon>
        <taxon>Agaricomycotina</taxon>
        <taxon>Agaricomycetes</taxon>
        <taxon>Agaricomycetidae</taxon>
        <taxon>Agaricales</taxon>
        <taxon>Agaricineae</taxon>
        <taxon>Psathyrellaceae</taxon>
        <taxon>Candolleomyces</taxon>
    </lineage>
</organism>
<reference evidence="2 3" key="1">
    <citation type="submission" date="2019-01" db="EMBL/GenBank/DDBJ databases">
        <title>Draft genome sequence of Psathyrella aberdarensis IHI B618.</title>
        <authorList>
            <person name="Buettner E."/>
            <person name="Kellner H."/>
        </authorList>
    </citation>
    <scope>NUCLEOTIDE SEQUENCE [LARGE SCALE GENOMIC DNA]</scope>
    <source>
        <strain evidence="2 3">IHI B618</strain>
    </source>
</reference>
<dbReference type="STRING" id="2316362.A0A4Q2DAV8"/>
<keyword evidence="3" id="KW-1185">Reference proteome</keyword>
<evidence type="ECO:0000313" key="2">
    <source>
        <dbReference type="EMBL" id="RXW15674.1"/>
    </source>
</evidence>
<dbReference type="Proteomes" id="UP000290288">
    <property type="component" value="Unassembled WGS sequence"/>
</dbReference>
<comment type="caution">
    <text evidence="2">The sequence shown here is derived from an EMBL/GenBank/DDBJ whole genome shotgun (WGS) entry which is preliminary data.</text>
</comment>
<dbReference type="EMBL" id="SDEE01000524">
    <property type="protein sequence ID" value="RXW15674.1"/>
    <property type="molecule type" value="Genomic_DNA"/>
</dbReference>